<keyword evidence="1" id="KW-0175">Coiled coil</keyword>
<feature type="domain" description="GGDEF" evidence="5">
    <location>
        <begin position="528"/>
        <end position="661"/>
    </location>
</feature>
<feature type="coiled-coil region" evidence="1">
    <location>
        <begin position="348"/>
        <end position="375"/>
    </location>
</feature>
<evidence type="ECO:0000259" key="2">
    <source>
        <dbReference type="PROSITE" id="PS50112"/>
    </source>
</evidence>
<proteinExistence type="predicted"/>
<dbReference type="InterPro" id="IPR000014">
    <property type="entry name" value="PAS"/>
</dbReference>
<dbReference type="Gene3D" id="3.30.450.40">
    <property type="match status" value="2"/>
</dbReference>
<protein>
    <submittedName>
        <fullName evidence="6">EAL domain-containing protein</fullName>
    </submittedName>
</protein>
<dbReference type="FunFam" id="3.20.20.450:FF:000001">
    <property type="entry name" value="Cyclic di-GMP phosphodiesterase yahA"/>
    <property type="match status" value="1"/>
</dbReference>
<dbReference type="PROSITE" id="PS50113">
    <property type="entry name" value="PAC"/>
    <property type="match status" value="1"/>
</dbReference>
<dbReference type="PROSITE" id="PS50883">
    <property type="entry name" value="EAL"/>
    <property type="match status" value="1"/>
</dbReference>
<dbReference type="SUPFAM" id="SSF55785">
    <property type="entry name" value="PYP-like sensor domain (PAS domain)"/>
    <property type="match status" value="1"/>
</dbReference>
<dbReference type="Pfam" id="PF00563">
    <property type="entry name" value="EAL"/>
    <property type="match status" value="1"/>
</dbReference>
<dbReference type="PANTHER" id="PTHR44757:SF2">
    <property type="entry name" value="BIOFILM ARCHITECTURE MAINTENANCE PROTEIN MBAA"/>
    <property type="match status" value="1"/>
</dbReference>
<dbReference type="Gene3D" id="3.20.20.450">
    <property type="entry name" value="EAL domain"/>
    <property type="match status" value="1"/>
</dbReference>
<evidence type="ECO:0000256" key="1">
    <source>
        <dbReference type="SAM" id="Coils"/>
    </source>
</evidence>
<dbReference type="Pfam" id="PF13185">
    <property type="entry name" value="GAF_2"/>
    <property type="match status" value="1"/>
</dbReference>
<dbReference type="Pfam" id="PF13426">
    <property type="entry name" value="PAS_9"/>
    <property type="match status" value="1"/>
</dbReference>
<dbReference type="NCBIfam" id="TIGR00254">
    <property type="entry name" value="GGDEF"/>
    <property type="match status" value="1"/>
</dbReference>
<dbReference type="InterPro" id="IPR003018">
    <property type="entry name" value="GAF"/>
</dbReference>
<dbReference type="CDD" id="cd01948">
    <property type="entry name" value="EAL"/>
    <property type="match status" value="1"/>
</dbReference>
<dbReference type="InterPro" id="IPR001610">
    <property type="entry name" value="PAC"/>
</dbReference>
<dbReference type="RefSeq" id="WP_129077299.1">
    <property type="nucleotide sequence ID" value="NZ_QOUX01000021.1"/>
</dbReference>
<dbReference type="SMART" id="SM00065">
    <property type="entry name" value="GAF"/>
    <property type="match status" value="2"/>
</dbReference>
<dbReference type="CDD" id="cd01949">
    <property type="entry name" value="GGDEF"/>
    <property type="match status" value="1"/>
</dbReference>
<dbReference type="InterPro" id="IPR000160">
    <property type="entry name" value="GGDEF_dom"/>
</dbReference>
<name>A0A4Q0VVA7_9BACI</name>
<evidence type="ECO:0000313" key="6">
    <source>
        <dbReference type="EMBL" id="RXJ02790.1"/>
    </source>
</evidence>
<dbReference type="Pfam" id="PF00990">
    <property type="entry name" value="GGDEF"/>
    <property type="match status" value="1"/>
</dbReference>
<dbReference type="SUPFAM" id="SSF55781">
    <property type="entry name" value="GAF domain-like"/>
    <property type="match status" value="2"/>
</dbReference>
<feature type="domain" description="PAC" evidence="3">
    <location>
        <begin position="445"/>
        <end position="496"/>
    </location>
</feature>
<dbReference type="InterPro" id="IPR001633">
    <property type="entry name" value="EAL_dom"/>
</dbReference>
<feature type="domain" description="EAL" evidence="4">
    <location>
        <begin position="670"/>
        <end position="924"/>
    </location>
</feature>
<evidence type="ECO:0000313" key="7">
    <source>
        <dbReference type="Proteomes" id="UP000290649"/>
    </source>
</evidence>
<organism evidence="6 7">
    <name type="scientific">Anaerobacillus alkaliphilus</name>
    <dbReference type="NCBI Taxonomy" id="1548597"/>
    <lineage>
        <taxon>Bacteria</taxon>
        <taxon>Bacillati</taxon>
        <taxon>Bacillota</taxon>
        <taxon>Bacilli</taxon>
        <taxon>Bacillales</taxon>
        <taxon>Bacillaceae</taxon>
        <taxon>Anaerobacillus</taxon>
    </lineage>
</organism>
<dbReference type="SUPFAM" id="SSF55073">
    <property type="entry name" value="Nucleotide cyclase"/>
    <property type="match status" value="1"/>
</dbReference>
<dbReference type="NCBIfam" id="TIGR00229">
    <property type="entry name" value="sensory_box"/>
    <property type="match status" value="1"/>
</dbReference>
<dbReference type="InterPro" id="IPR043128">
    <property type="entry name" value="Rev_trsase/Diguanyl_cyclase"/>
</dbReference>
<dbReference type="PANTHER" id="PTHR44757">
    <property type="entry name" value="DIGUANYLATE CYCLASE DGCP"/>
    <property type="match status" value="1"/>
</dbReference>
<dbReference type="InterPro" id="IPR000700">
    <property type="entry name" value="PAS-assoc_C"/>
</dbReference>
<dbReference type="SMART" id="SM00052">
    <property type="entry name" value="EAL"/>
    <property type="match status" value="1"/>
</dbReference>
<evidence type="ECO:0000259" key="3">
    <source>
        <dbReference type="PROSITE" id="PS50113"/>
    </source>
</evidence>
<dbReference type="EMBL" id="QOUX01000021">
    <property type="protein sequence ID" value="RXJ02790.1"/>
    <property type="molecule type" value="Genomic_DNA"/>
</dbReference>
<feature type="domain" description="PAS" evidence="2">
    <location>
        <begin position="368"/>
        <end position="406"/>
    </location>
</feature>
<dbReference type="AlphaFoldDB" id="A0A4Q0VVA7"/>
<dbReference type="SMART" id="SM00091">
    <property type="entry name" value="PAS"/>
    <property type="match status" value="1"/>
</dbReference>
<comment type="caution">
    <text evidence="6">The sequence shown here is derived from an EMBL/GenBank/DDBJ whole genome shotgun (WGS) entry which is preliminary data.</text>
</comment>
<dbReference type="InterPro" id="IPR052155">
    <property type="entry name" value="Biofilm_reg_signaling"/>
</dbReference>
<keyword evidence="7" id="KW-1185">Reference proteome</keyword>
<dbReference type="InterPro" id="IPR035919">
    <property type="entry name" value="EAL_sf"/>
</dbReference>
<dbReference type="PROSITE" id="PS50112">
    <property type="entry name" value="PAS"/>
    <property type="match status" value="1"/>
</dbReference>
<dbReference type="PROSITE" id="PS50887">
    <property type="entry name" value="GGDEF"/>
    <property type="match status" value="1"/>
</dbReference>
<dbReference type="SUPFAM" id="SSF141868">
    <property type="entry name" value="EAL domain-like"/>
    <property type="match status" value="1"/>
</dbReference>
<dbReference type="SMART" id="SM00267">
    <property type="entry name" value="GGDEF"/>
    <property type="match status" value="1"/>
</dbReference>
<dbReference type="InterPro" id="IPR029016">
    <property type="entry name" value="GAF-like_dom_sf"/>
</dbReference>
<reference evidence="6 7" key="1">
    <citation type="journal article" date="2019" name="Int. J. Syst. Evol. Microbiol.">
        <title>Anaerobacillus alkaliphilus sp. nov., a novel alkaliphilic and moderately halophilic bacterium.</title>
        <authorList>
            <person name="Borsodi A.K."/>
            <person name="Aszalos J.M."/>
            <person name="Bihari P."/>
            <person name="Nagy I."/>
            <person name="Schumann P."/>
            <person name="Sproer C."/>
            <person name="Kovacs A.L."/>
            <person name="Boka K."/>
            <person name="Dobosy P."/>
            <person name="Ovari M."/>
            <person name="Szili-Kovacs T."/>
            <person name="Toth E."/>
        </authorList>
    </citation>
    <scope>NUCLEOTIDE SEQUENCE [LARGE SCALE GENOMIC DNA]</scope>
    <source>
        <strain evidence="6 7">B16-10</strain>
    </source>
</reference>
<dbReference type="Gene3D" id="3.30.450.20">
    <property type="entry name" value="PAS domain"/>
    <property type="match status" value="1"/>
</dbReference>
<accession>A0A4Q0VVA7</accession>
<dbReference type="CDD" id="cd00130">
    <property type="entry name" value="PAS"/>
    <property type="match status" value="1"/>
</dbReference>
<dbReference type="Proteomes" id="UP000290649">
    <property type="component" value="Unassembled WGS sequence"/>
</dbReference>
<dbReference type="SMART" id="SM00086">
    <property type="entry name" value="PAC"/>
    <property type="match status" value="1"/>
</dbReference>
<dbReference type="OrthoDB" id="9759607at2"/>
<evidence type="ECO:0000259" key="4">
    <source>
        <dbReference type="PROSITE" id="PS50883"/>
    </source>
</evidence>
<evidence type="ECO:0000259" key="5">
    <source>
        <dbReference type="PROSITE" id="PS50887"/>
    </source>
</evidence>
<dbReference type="Gene3D" id="3.30.70.270">
    <property type="match status" value="1"/>
</dbReference>
<gene>
    <name evidence="6" type="ORF">DS745_05630</name>
</gene>
<dbReference type="InterPro" id="IPR029787">
    <property type="entry name" value="Nucleotide_cyclase"/>
</dbReference>
<sequence length="931" mass="104971">MSYNQMNYSPLSRLSKLLTDNIELKEVLEQVVMAISDEVKICHAVGIILRHQDGTFQNFIEKTAEKKLVGLGTLVEQLVNDSLLDTIVDTNESLLSKDSEILKRYKLKSLLITPITYSQELYGCIYLADYEADLTSREEAIIKKYAQTAAIVVSNADNLTHKEHLLYEKQLLLDVTRDFAHLATMQEVLDKCFHYVSQVLNNVNIGALILDPIAEKKIKPTRLSKASKMTEVEWKEKHSELKIDHNKDPLYQEVLQTKKAIFIPDVFADERPNHDACRAFGIKSLFRIPLVAMGSVLGVISVVNLDEANSYYTTAQMRLAQSIVDATALALSNLLFREKQEIIIEERTAEISLKNKELEKVIKELQRLSREKELILHSAGEGIFGLGIEGEITFCNPAAARMLGYEDKGDLIGKKYHSIFNRIKTNKTNYLVEFANYIDNHLSNYGSNEEFFRKDGSRFPVEYAVSPIKEDDKLSGYVVIFKDITVRKQMEEKIKFQAYYDSLTSLPNRVLLKDRLSQAITNANLHQEKLAVLFIDLDRFKLVNDTLGHSYGDHLLQKVAVALAKCVPEGATVSRQGGDEFTIILPTILENEQVNAVTSKIINAFSQPFDLKGNEVFIKPSIGISVFPEDGEDVDTLIKNADTAMYKSKELQGNNFQFYNASMEKSNLRSAKVENGLHKALENNEFVLHYQPQINSRTNKLIGVEALLRWNHPTMGVVSPADFIPVAEETGLIVPIGEWVLRNACKQVKSWHDLGLGPIVVSVNLSARQFEKQDLIELVKDVLAETKLDPSFLELELTENLIIKNTDATLETMVKLRELGIKISIDDFGTGYSSLGYLKNFPINTLKIDRSFVSDVVGDLANAAITNTIITLADNLSLNVIAEGVETEDQMKFLSSKGCFLMQGFMFSPPIKAEDFMEKYFEQDDQELLLN</sequence>
<dbReference type="Pfam" id="PF01590">
    <property type="entry name" value="GAF"/>
    <property type="match status" value="1"/>
</dbReference>
<dbReference type="InterPro" id="IPR035965">
    <property type="entry name" value="PAS-like_dom_sf"/>
</dbReference>